<feature type="transmembrane region" description="Helical" evidence="7">
    <location>
        <begin position="291"/>
        <end position="309"/>
    </location>
</feature>
<evidence type="ECO:0000256" key="2">
    <source>
        <dbReference type="ARBA" id="ARBA00022448"/>
    </source>
</evidence>
<feature type="domain" description="Major facilitator superfamily (MFS) profile" evidence="8">
    <location>
        <begin position="24"/>
        <end position="434"/>
    </location>
</feature>
<feature type="transmembrane region" description="Helical" evidence="7">
    <location>
        <begin position="65"/>
        <end position="89"/>
    </location>
</feature>
<keyword evidence="4 7" id="KW-0812">Transmembrane</keyword>
<dbReference type="Proteomes" id="UP000675409">
    <property type="component" value="Unassembled WGS sequence"/>
</dbReference>
<evidence type="ECO:0000313" key="9">
    <source>
        <dbReference type="EMBL" id="MBL0884927.1"/>
    </source>
</evidence>
<dbReference type="InterPro" id="IPR005828">
    <property type="entry name" value="MFS_sugar_transport-like"/>
</dbReference>
<keyword evidence="10" id="KW-1185">Reference proteome</keyword>
<evidence type="ECO:0000259" key="8">
    <source>
        <dbReference type="PROSITE" id="PS50850"/>
    </source>
</evidence>
<feature type="transmembrane region" description="Helical" evidence="7">
    <location>
        <begin position="259"/>
        <end position="279"/>
    </location>
</feature>
<feature type="transmembrane region" description="Helical" evidence="7">
    <location>
        <begin position="128"/>
        <end position="152"/>
    </location>
</feature>
<protein>
    <submittedName>
        <fullName evidence="9">MHS family MFS transporter</fullName>
    </submittedName>
</protein>
<name>A0ABS1LH67_9MICO</name>
<evidence type="ECO:0000256" key="4">
    <source>
        <dbReference type="ARBA" id="ARBA00022692"/>
    </source>
</evidence>
<dbReference type="InterPro" id="IPR020846">
    <property type="entry name" value="MFS_dom"/>
</dbReference>
<feature type="transmembrane region" description="Helical" evidence="7">
    <location>
        <begin position="412"/>
        <end position="431"/>
    </location>
</feature>
<evidence type="ECO:0000256" key="7">
    <source>
        <dbReference type="SAM" id="Phobius"/>
    </source>
</evidence>
<sequence>MATSQTQDAPASDPTPEGSLLRRIVAASMAGTVVEWYDFFLYSTASALVFAKVLLPEMGNVYDGIIAAFVTYAVGFAARPLGGIVFGHLGDKLGRKHTLQLTILLIGAATVLMGCLPTYGQIGMAAPILLVVLRFVQGLALGGEWGGAVLLVGEHAPDDRRATWTAWPQAAVPVGNLLATLVLTVMSATLTDEAFLAWGWRVAFWLSALVVLVGYWIRTTISEAPIFEAARAEQSQEKNAGYGVGEVLRKYPRGVITGMGLRFAENIMYYLVVAFSIVYLKEGLGMDTTEVLSLIAVAHVSHFFVILAVGRAVDGVGRKPVYLAGALLGGTWGFWAFPLLDTRNTALILTAIIVGLVFHAMMYAGQPAIMAEMFPTRTRYSGVSISYQVTSIFAGSLAPIFATTWLRNTGHWWPTAVYLLVAGLITAVAVLSMRETKGASLHELDAADAAERKEVTA</sequence>
<proteinExistence type="predicted"/>
<keyword evidence="5 7" id="KW-1133">Transmembrane helix</keyword>
<dbReference type="InterPro" id="IPR036259">
    <property type="entry name" value="MFS_trans_sf"/>
</dbReference>
<keyword evidence="3" id="KW-1003">Cell membrane</keyword>
<evidence type="ECO:0000313" key="10">
    <source>
        <dbReference type="Proteomes" id="UP000675409"/>
    </source>
</evidence>
<keyword evidence="2" id="KW-0813">Transport</keyword>
<dbReference type="InterPro" id="IPR005829">
    <property type="entry name" value="Sugar_transporter_CS"/>
</dbReference>
<dbReference type="Pfam" id="PF00083">
    <property type="entry name" value="Sugar_tr"/>
    <property type="match status" value="1"/>
</dbReference>
<feature type="transmembrane region" description="Helical" evidence="7">
    <location>
        <begin position="385"/>
        <end position="406"/>
    </location>
</feature>
<feature type="transmembrane region" description="Helical" evidence="7">
    <location>
        <begin position="321"/>
        <end position="340"/>
    </location>
</feature>
<feature type="transmembrane region" description="Helical" evidence="7">
    <location>
        <begin position="198"/>
        <end position="217"/>
    </location>
</feature>
<evidence type="ECO:0000256" key="1">
    <source>
        <dbReference type="ARBA" id="ARBA00004651"/>
    </source>
</evidence>
<keyword evidence="6 7" id="KW-0472">Membrane</keyword>
<dbReference type="EMBL" id="JABBYC010000001">
    <property type="protein sequence ID" value="MBL0884927.1"/>
    <property type="molecule type" value="Genomic_DNA"/>
</dbReference>
<feature type="transmembrane region" description="Helical" evidence="7">
    <location>
        <begin position="164"/>
        <end position="186"/>
    </location>
</feature>
<dbReference type="CDD" id="cd17369">
    <property type="entry name" value="MFS_ShiA_like"/>
    <property type="match status" value="1"/>
</dbReference>
<dbReference type="PROSITE" id="PS50850">
    <property type="entry name" value="MFS"/>
    <property type="match status" value="1"/>
</dbReference>
<dbReference type="PROSITE" id="PS00216">
    <property type="entry name" value="SUGAR_TRANSPORT_1"/>
    <property type="match status" value="1"/>
</dbReference>
<dbReference type="PANTHER" id="PTHR43045">
    <property type="entry name" value="SHIKIMATE TRANSPORTER"/>
    <property type="match status" value="1"/>
</dbReference>
<gene>
    <name evidence="9" type="ORF">HGK34_01295</name>
</gene>
<organism evidence="9 10">
    <name type="scientific">Myceligenerans indicum</name>
    <dbReference type="NCBI Taxonomy" id="2593663"/>
    <lineage>
        <taxon>Bacteria</taxon>
        <taxon>Bacillati</taxon>
        <taxon>Actinomycetota</taxon>
        <taxon>Actinomycetes</taxon>
        <taxon>Micrococcales</taxon>
        <taxon>Promicromonosporaceae</taxon>
        <taxon>Myceligenerans</taxon>
    </lineage>
</organism>
<dbReference type="InterPro" id="IPR011701">
    <property type="entry name" value="MFS"/>
</dbReference>
<feature type="transmembrane region" description="Helical" evidence="7">
    <location>
        <begin position="346"/>
        <end position="364"/>
    </location>
</feature>
<comment type="caution">
    <text evidence="9">The sequence shown here is derived from an EMBL/GenBank/DDBJ whole genome shotgun (WGS) entry which is preliminary data.</text>
</comment>
<dbReference type="Pfam" id="PF07690">
    <property type="entry name" value="MFS_1"/>
    <property type="match status" value="1"/>
</dbReference>
<reference evidence="9 10" key="1">
    <citation type="journal article" date="2021" name="Arch. Microbiol.">
        <title>Myceligenerans indicum sp. nov., an actinobacterium isolated from mangrove sediment of Sundarbans, India.</title>
        <authorList>
            <person name="Asha K."/>
            <person name="Bhadury P."/>
        </authorList>
    </citation>
    <scope>NUCLEOTIDE SEQUENCE [LARGE SCALE GENOMIC DNA]</scope>
    <source>
        <strain evidence="9 10">I2</strain>
    </source>
</reference>
<dbReference type="PROSITE" id="PS00217">
    <property type="entry name" value="SUGAR_TRANSPORT_2"/>
    <property type="match status" value="1"/>
</dbReference>
<accession>A0ABS1LH67</accession>
<comment type="subcellular location">
    <subcellularLocation>
        <location evidence="1">Cell membrane</location>
        <topology evidence="1">Multi-pass membrane protein</topology>
    </subcellularLocation>
</comment>
<dbReference type="RefSeq" id="WP_201844731.1">
    <property type="nucleotide sequence ID" value="NZ_JABBYC010000001.1"/>
</dbReference>
<feature type="transmembrane region" description="Helical" evidence="7">
    <location>
        <begin position="101"/>
        <end position="122"/>
    </location>
</feature>
<dbReference type="SUPFAM" id="SSF103473">
    <property type="entry name" value="MFS general substrate transporter"/>
    <property type="match status" value="1"/>
</dbReference>
<dbReference type="Gene3D" id="1.20.1250.20">
    <property type="entry name" value="MFS general substrate transporter like domains"/>
    <property type="match status" value="1"/>
</dbReference>
<evidence type="ECO:0000256" key="5">
    <source>
        <dbReference type="ARBA" id="ARBA00022989"/>
    </source>
</evidence>
<dbReference type="PANTHER" id="PTHR43045:SF1">
    <property type="entry name" value="SHIKIMATE TRANSPORTER"/>
    <property type="match status" value="1"/>
</dbReference>
<evidence type="ECO:0000256" key="6">
    <source>
        <dbReference type="ARBA" id="ARBA00023136"/>
    </source>
</evidence>
<evidence type="ECO:0000256" key="3">
    <source>
        <dbReference type="ARBA" id="ARBA00022475"/>
    </source>
</evidence>